<evidence type="ECO:0000313" key="2">
    <source>
        <dbReference type="EMBL" id="KAG7527436.1"/>
    </source>
</evidence>
<gene>
    <name evidence="2" type="ORF">FFLO_06935</name>
</gene>
<evidence type="ECO:0000313" key="3">
    <source>
        <dbReference type="Proteomes" id="UP000812966"/>
    </source>
</evidence>
<protein>
    <submittedName>
        <fullName evidence="2">Uncharacterized protein</fullName>
    </submittedName>
</protein>
<dbReference type="AlphaFoldDB" id="A0A8K0NLM8"/>
<proteinExistence type="predicted"/>
<evidence type="ECO:0000256" key="1">
    <source>
        <dbReference type="SAM" id="MobiDB-lite"/>
    </source>
</evidence>
<dbReference type="EMBL" id="JABELV010000290">
    <property type="protein sequence ID" value="KAG7527436.1"/>
    <property type="molecule type" value="Genomic_DNA"/>
</dbReference>
<keyword evidence="3" id="KW-1185">Reference proteome</keyword>
<feature type="region of interest" description="Disordered" evidence="1">
    <location>
        <begin position="93"/>
        <end position="125"/>
    </location>
</feature>
<sequence length="274" mass="30406">MDVEDLIASMHVGREGYELKALQAHLSKTLNYNPETTTYQPVQGVHYIPPPPVSSLNSMASTSYGTSYHQYPTHPNLASNQGRAVRPQCTPVHSYRGFQPSNDMTEERGQEGQAMDTDMDDVSQTDHAHARMNNNGFTYDFQRRLPSPPNEHDEGDFAAFSSDAFAPVYASDMGSQKSDEGKSSDGWSAFKAKPRDRTDNPGVAHDDAYRGFSTSPSWTLNGAGEQGMRDGRFGLPTPPEEEPELKGNWSGGRLRNTSAREHRRLHGDAQSRRK</sequence>
<reference evidence="2" key="1">
    <citation type="submission" date="2020-04" db="EMBL/GenBank/DDBJ databases">
        <title>Analysis of mating type loci in Filobasidium floriforme.</title>
        <authorList>
            <person name="Nowrousian M."/>
        </authorList>
    </citation>
    <scope>NUCLEOTIDE SEQUENCE</scope>
    <source>
        <strain evidence="2">CBS 6242</strain>
    </source>
</reference>
<organism evidence="2 3">
    <name type="scientific">Filobasidium floriforme</name>
    <dbReference type="NCBI Taxonomy" id="5210"/>
    <lineage>
        <taxon>Eukaryota</taxon>
        <taxon>Fungi</taxon>
        <taxon>Dikarya</taxon>
        <taxon>Basidiomycota</taxon>
        <taxon>Agaricomycotina</taxon>
        <taxon>Tremellomycetes</taxon>
        <taxon>Filobasidiales</taxon>
        <taxon>Filobasidiaceae</taxon>
        <taxon>Filobasidium</taxon>
    </lineage>
</organism>
<dbReference type="Proteomes" id="UP000812966">
    <property type="component" value="Unassembled WGS sequence"/>
</dbReference>
<name>A0A8K0NLM8_9TREE</name>
<feature type="region of interest" description="Disordered" evidence="1">
    <location>
        <begin position="172"/>
        <end position="274"/>
    </location>
</feature>
<comment type="caution">
    <text evidence="2">The sequence shown here is derived from an EMBL/GenBank/DDBJ whole genome shotgun (WGS) entry which is preliminary data.</text>
</comment>
<accession>A0A8K0NLM8</accession>
<feature type="compositionally biased region" description="Basic and acidic residues" evidence="1">
    <location>
        <begin position="193"/>
        <end position="209"/>
    </location>
</feature>
<dbReference type="OrthoDB" id="2592649at2759"/>